<keyword evidence="4" id="KW-1003">Cell membrane</keyword>
<dbReference type="Proteomes" id="UP000578569">
    <property type="component" value="Unassembled WGS sequence"/>
</dbReference>
<evidence type="ECO:0000313" key="9">
    <source>
        <dbReference type="EMBL" id="MBB3763804.1"/>
    </source>
</evidence>
<evidence type="ECO:0000256" key="3">
    <source>
        <dbReference type="ARBA" id="ARBA00022448"/>
    </source>
</evidence>
<dbReference type="SUPFAM" id="SSF81345">
    <property type="entry name" value="ABC transporter involved in vitamin B12 uptake, BtuC"/>
    <property type="match status" value="1"/>
</dbReference>
<dbReference type="PANTHER" id="PTHR30472:SF67">
    <property type="entry name" value="PERMEASE OF ABC TRANSPORTER-RELATED"/>
    <property type="match status" value="1"/>
</dbReference>
<dbReference type="GO" id="GO:0022857">
    <property type="term" value="F:transmembrane transporter activity"/>
    <property type="evidence" value="ECO:0007669"/>
    <property type="project" value="InterPro"/>
</dbReference>
<feature type="transmembrane region" description="Helical" evidence="8">
    <location>
        <begin position="45"/>
        <end position="68"/>
    </location>
</feature>
<dbReference type="RefSeq" id="WP_183933122.1">
    <property type="nucleotide sequence ID" value="NZ_JACICF010000001.1"/>
</dbReference>
<dbReference type="Gene3D" id="1.10.3470.10">
    <property type="entry name" value="ABC transporter involved in vitamin B12 uptake, BtuC"/>
    <property type="match status" value="1"/>
</dbReference>
<comment type="caution">
    <text evidence="9">The sequence shown here is derived from an EMBL/GenBank/DDBJ whole genome shotgun (WGS) entry which is preliminary data.</text>
</comment>
<keyword evidence="7 8" id="KW-0472">Membrane</keyword>
<evidence type="ECO:0000256" key="8">
    <source>
        <dbReference type="SAM" id="Phobius"/>
    </source>
</evidence>
<organism evidence="9 10">
    <name type="scientific">Sphingomicrobium lutaoense</name>
    <dbReference type="NCBI Taxonomy" id="515949"/>
    <lineage>
        <taxon>Bacteria</taxon>
        <taxon>Pseudomonadati</taxon>
        <taxon>Pseudomonadota</taxon>
        <taxon>Alphaproteobacteria</taxon>
        <taxon>Sphingomonadales</taxon>
        <taxon>Sphingomonadaceae</taxon>
        <taxon>Sphingomicrobium</taxon>
    </lineage>
</organism>
<gene>
    <name evidence="9" type="ORF">FHS50_000827</name>
</gene>
<evidence type="ECO:0000256" key="4">
    <source>
        <dbReference type="ARBA" id="ARBA00022475"/>
    </source>
</evidence>
<dbReference type="PANTHER" id="PTHR30472">
    <property type="entry name" value="FERRIC ENTEROBACTIN TRANSPORT SYSTEM PERMEASE PROTEIN"/>
    <property type="match status" value="1"/>
</dbReference>
<keyword evidence="5 8" id="KW-0812">Transmembrane</keyword>
<dbReference type="AlphaFoldDB" id="A0A839Z558"/>
<evidence type="ECO:0000313" key="10">
    <source>
        <dbReference type="Proteomes" id="UP000578569"/>
    </source>
</evidence>
<proteinExistence type="inferred from homology"/>
<keyword evidence="6 8" id="KW-1133">Transmembrane helix</keyword>
<name>A0A839Z558_9SPHN</name>
<evidence type="ECO:0000256" key="2">
    <source>
        <dbReference type="ARBA" id="ARBA00007935"/>
    </source>
</evidence>
<feature type="transmembrane region" description="Helical" evidence="8">
    <location>
        <begin position="129"/>
        <end position="152"/>
    </location>
</feature>
<feature type="transmembrane region" description="Helical" evidence="8">
    <location>
        <begin position="261"/>
        <end position="282"/>
    </location>
</feature>
<feature type="transmembrane region" description="Helical" evidence="8">
    <location>
        <begin position="223"/>
        <end position="249"/>
    </location>
</feature>
<dbReference type="GO" id="GO:0033214">
    <property type="term" value="P:siderophore-iron import into cell"/>
    <property type="evidence" value="ECO:0007669"/>
    <property type="project" value="TreeGrafter"/>
</dbReference>
<evidence type="ECO:0000256" key="1">
    <source>
        <dbReference type="ARBA" id="ARBA00004651"/>
    </source>
</evidence>
<comment type="similarity">
    <text evidence="2">Belongs to the binding-protein-dependent transport system permease family. FecCD subfamily.</text>
</comment>
<feature type="transmembrane region" description="Helical" evidence="8">
    <location>
        <begin position="289"/>
        <end position="310"/>
    </location>
</feature>
<accession>A0A839Z558</accession>
<dbReference type="GO" id="GO:0005886">
    <property type="term" value="C:plasma membrane"/>
    <property type="evidence" value="ECO:0007669"/>
    <property type="project" value="UniProtKB-SubCell"/>
</dbReference>
<protein>
    <submittedName>
        <fullName evidence="9">Iron complex transport system permease protein</fullName>
    </submittedName>
</protein>
<feature type="transmembrane region" description="Helical" evidence="8">
    <location>
        <begin position="172"/>
        <end position="191"/>
    </location>
</feature>
<keyword evidence="10" id="KW-1185">Reference proteome</keyword>
<comment type="subcellular location">
    <subcellularLocation>
        <location evidence="1">Cell membrane</location>
        <topology evidence="1">Multi-pass membrane protein</topology>
    </subcellularLocation>
</comment>
<dbReference type="CDD" id="cd06550">
    <property type="entry name" value="TM_ABC_iron-siderophores_like"/>
    <property type="match status" value="1"/>
</dbReference>
<dbReference type="InterPro" id="IPR037294">
    <property type="entry name" value="ABC_BtuC-like"/>
</dbReference>
<evidence type="ECO:0000256" key="5">
    <source>
        <dbReference type="ARBA" id="ARBA00022692"/>
    </source>
</evidence>
<dbReference type="InterPro" id="IPR000522">
    <property type="entry name" value="ABC_transptr_permease_BtuC"/>
</dbReference>
<sequence length="316" mass="32070">MKQGLAFAALMALALMHLLWPLDVFARVDGEVAELILLELRAPRTLLAISYGAALGITGAALQAIFANPLASPDITGASSGAAFGAVGMAHVVGFTAPLAMAAGGAFGAGGALLLLFLIAGRGADPARLLLAGLAIALAAGAATSLLLALAPSPYAFYDMWRWLMGSLVERSWTQAIAALVPAALACLWIWKDRMAFDLMALGGDVAASMGVDPARLARRTMVLSAVAIGACVSVAGAIGFVGLIAPIAARSLMKGHPGKAIGLAGMLGAFTLVAADILVRFAPEGRPIPVGVITALVGTPLFVMILLSLRPRSVA</sequence>
<keyword evidence="3" id="KW-0813">Transport</keyword>
<dbReference type="EMBL" id="JACICF010000001">
    <property type="protein sequence ID" value="MBB3763804.1"/>
    <property type="molecule type" value="Genomic_DNA"/>
</dbReference>
<reference evidence="9 10" key="1">
    <citation type="submission" date="2020-08" db="EMBL/GenBank/DDBJ databases">
        <title>Genomic Encyclopedia of Type Strains, Phase IV (KMG-IV): sequencing the most valuable type-strain genomes for metagenomic binning, comparative biology and taxonomic classification.</title>
        <authorList>
            <person name="Goeker M."/>
        </authorList>
    </citation>
    <scope>NUCLEOTIDE SEQUENCE [LARGE SCALE GENOMIC DNA]</scope>
    <source>
        <strain evidence="9 10">DSM 24194</strain>
    </source>
</reference>
<dbReference type="Pfam" id="PF01032">
    <property type="entry name" value="FecCD"/>
    <property type="match status" value="1"/>
</dbReference>
<feature type="transmembrane region" description="Helical" evidence="8">
    <location>
        <begin position="99"/>
        <end position="120"/>
    </location>
</feature>
<evidence type="ECO:0000256" key="7">
    <source>
        <dbReference type="ARBA" id="ARBA00023136"/>
    </source>
</evidence>
<evidence type="ECO:0000256" key="6">
    <source>
        <dbReference type="ARBA" id="ARBA00022989"/>
    </source>
</evidence>